<name>A0A1I2H041_9ACTN</name>
<organism evidence="2 3">
    <name type="scientific">Actinoplanes philippinensis</name>
    <dbReference type="NCBI Taxonomy" id="35752"/>
    <lineage>
        <taxon>Bacteria</taxon>
        <taxon>Bacillati</taxon>
        <taxon>Actinomycetota</taxon>
        <taxon>Actinomycetes</taxon>
        <taxon>Micromonosporales</taxon>
        <taxon>Micromonosporaceae</taxon>
        <taxon>Actinoplanes</taxon>
    </lineage>
</organism>
<dbReference type="EMBL" id="FONV01000007">
    <property type="protein sequence ID" value="SFF23425.1"/>
    <property type="molecule type" value="Genomic_DNA"/>
</dbReference>
<dbReference type="OrthoDB" id="3298370at2"/>
<evidence type="ECO:0000256" key="1">
    <source>
        <dbReference type="SAM" id="Phobius"/>
    </source>
</evidence>
<dbReference type="Proteomes" id="UP000199645">
    <property type="component" value="Unassembled WGS sequence"/>
</dbReference>
<keyword evidence="1" id="KW-0812">Transmembrane</keyword>
<proteinExistence type="predicted"/>
<evidence type="ECO:0000313" key="3">
    <source>
        <dbReference type="Proteomes" id="UP000199645"/>
    </source>
</evidence>
<keyword evidence="1" id="KW-1133">Transmembrane helix</keyword>
<dbReference type="AlphaFoldDB" id="A0A1I2H041"/>
<reference evidence="2 3" key="1">
    <citation type="submission" date="2016-10" db="EMBL/GenBank/DDBJ databases">
        <authorList>
            <person name="de Groot N.N."/>
        </authorList>
    </citation>
    <scope>NUCLEOTIDE SEQUENCE [LARGE SCALE GENOMIC DNA]</scope>
    <source>
        <strain evidence="2 3">DSM 43019</strain>
    </source>
</reference>
<sequence length="61" mass="6315">MPRSYLQVAATAALVFIGAALMVLNSSPTGFPGTLMTSVLALTWLTVCCSLAGLALSSIRR</sequence>
<accession>A0A1I2H041</accession>
<evidence type="ECO:0000313" key="2">
    <source>
        <dbReference type="EMBL" id="SFF23425.1"/>
    </source>
</evidence>
<gene>
    <name evidence="2" type="ORF">SAMN05421541_107376</name>
</gene>
<feature type="transmembrane region" description="Helical" evidence="1">
    <location>
        <begin position="35"/>
        <end position="56"/>
    </location>
</feature>
<keyword evidence="3" id="KW-1185">Reference proteome</keyword>
<protein>
    <submittedName>
        <fullName evidence="2">Uncharacterized protein</fullName>
    </submittedName>
</protein>
<dbReference type="RefSeq" id="WP_093616444.1">
    <property type="nucleotide sequence ID" value="NZ_BOMT01000047.1"/>
</dbReference>
<keyword evidence="1" id="KW-0472">Membrane</keyword>